<organism evidence="1 2">
    <name type="scientific">Haloplanus ruber</name>
    <dbReference type="NCBI Taxonomy" id="869892"/>
    <lineage>
        <taxon>Archaea</taxon>
        <taxon>Methanobacteriati</taxon>
        <taxon>Methanobacteriota</taxon>
        <taxon>Stenosarchaea group</taxon>
        <taxon>Halobacteria</taxon>
        <taxon>Halobacteriales</taxon>
        <taxon>Haloferacaceae</taxon>
        <taxon>Haloplanus</taxon>
    </lineage>
</organism>
<dbReference type="InterPro" id="IPR027417">
    <property type="entry name" value="P-loop_NTPase"/>
</dbReference>
<gene>
    <name evidence="1" type="ORF">ACFSBJ_04910</name>
</gene>
<name>A0ABD6CVM4_9EURY</name>
<sequence length="300" mass="32519">MSDELSHYRAYGLTIQSDLSLPELHGVDSVRGSPDIVIRTGDVEALCASADDTVDLNTVRFDSVGAFAVVDGHKILYDLHSSDLRQYQYVRRIVYNKALPVALLQRGSVVLHASAVVIDGQAAIFLGSRSTGKSTTAAAFHLQGHSVLADDIVGIRPGDGAPTVLSGVPQLRLEPEVVAALDIDETATSNQSARSEKQYLNLTPVADTVPVGCFYLLAEGESVAIESLAGTEQFFQVVKRTFHDGFLSEDRMTPTGFQQCSTVIDASPVRYLRRPRRYEALPSVVKRVVRDLTAEETAAE</sequence>
<protein>
    <recommendedName>
        <fullName evidence="3">Serine kinase</fullName>
    </recommendedName>
</protein>
<dbReference type="Proteomes" id="UP001597075">
    <property type="component" value="Unassembled WGS sequence"/>
</dbReference>
<dbReference type="EMBL" id="JBHUDL010000006">
    <property type="protein sequence ID" value="MFD1633075.1"/>
    <property type="molecule type" value="Genomic_DNA"/>
</dbReference>
<evidence type="ECO:0000313" key="2">
    <source>
        <dbReference type="Proteomes" id="UP001597075"/>
    </source>
</evidence>
<comment type="caution">
    <text evidence="1">The sequence shown here is derived from an EMBL/GenBank/DDBJ whole genome shotgun (WGS) entry which is preliminary data.</text>
</comment>
<evidence type="ECO:0008006" key="3">
    <source>
        <dbReference type="Google" id="ProtNLM"/>
    </source>
</evidence>
<dbReference type="Gene3D" id="3.40.50.300">
    <property type="entry name" value="P-loop containing nucleotide triphosphate hydrolases"/>
    <property type="match status" value="1"/>
</dbReference>
<dbReference type="SUPFAM" id="SSF53795">
    <property type="entry name" value="PEP carboxykinase-like"/>
    <property type="match status" value="1"/>
</dbReference>
<proteinExistence type="predicted"/>
<evidence type="ECO:0000313" key="1">
    <source>
        <dbReference type="EMBL" id="MFD1633075.1"/>
    </source>
</evidence>
<dbReference type="RefSeq" id="WP_256406867.1">
    <property type="nucleotide sequence ID" value="NZ_CP187151.1"/>
</dbReference>
<dbReference type="AlphaFoldDB" id="A0ABD6CVM4"/>
<keyword evidence="2" id="KW-1185">Reference proteome</keyword>
<reference evidence="1 2" key="1">
    <citation type="journal article" date="2019" name="Int. J. Syst. Evol. Microbiol.">
        <title>The Global Catalogue of Microorganisms (GCM) 10K type strain sequencing project: providing services to taxonomists for standard genome sequencing and annotation.</title>
        <authorList>
            <consortium name="The Broad Institute Genomics Platform"/>
            <consortium name="The Broad Institute Genome Sequencing Center for Infectious Disease"/>
            <person name="Wu L."/>
            <person name="Ma J."/>
        </authorList>
    </citation>
    <scope>NUCLEOTIDE SEQUENCE [LARGE SCALE GENOMIC DNA]</scope>
    <source>
        <strain evidence="1 2">CGMCC 1.10594</strain>
    </source>
</reference>
<accession>A0ABD6CVM4</accession>